<sequence>AVLGSGYRKDVSSPVDAAWLMAVGLGNLFLSALLVSDAETIILMLFLIGFGYLFGIGYLVLLCYLLVRMLVRRDAWLRYFLAMSAFYVVYLLWVPQGFIGFSDLAIVFMGVAIPYALASIALSFAMKKGSLNARAGEDELK</sequence>
<gene>
    <name evidence="2" type="ORF">GPA21_19920</name>
</gene>
<name>A0A972FGM3_9RHOO</name>
<feature type="transmembrane region" description="Helical" evidence="1">
    <location>
        <begin position="104"/>
        <end position="125"/>
    </location>
</feature>
<feature type="non-terminal residue" evidence="2">
    <location>
        <position position="1"/>
    </location>
</feature>
<protein>
    <submittedName>
        <fullName evidence="2">Uncharacterized protein</fullName>
    </submittedName>
</protein>
<keyword evidence="3" id="KW-1185">Reference proteome</keyword>
<dbReference type="EMBL" id="WTVM01000239">
    <property type="protein sequence ID" value="NMG05208.1"/>
    <property type="molecule type" value="Genomic_DNA"/>
</dbReference>
<accession>A0A972FGM3</accession>
<evidence type="ECO:0000256" key="1">
    <source>
        <dbReference type="SAM" id="Phobius"/>
    </source>
</evidence>
<reference evidence="2" key="1">
    <citation type="submission" date="2019-12" db="EMBL/GenBank/DDBJ databases">
        <title>Comparative genomics gives insights into the taxonomy of the Azoarcus-Aromatoleum group and reveals separate origins of nif in the plant-associated Azoarcus and non-plant-associated Aromatoleum sub-groups.</title>
        <authorList>
            <person name="Lafos M."/>
            <person name="Maluk M."/>
            <person name="Batista M."/>
            <person name="Junghare M."/>
            <person name="Carmona M."/>
            <person name="Faoro H."/>
            <person name="Cruz L.M."/>
            <person name="Battistoni F."/>
            <person name="De Souza E."/>
            <person name="Pedrosa F."/>
            <person name="Chen W.-M."/>
            <person name="Poole P.S."/>
            <person name="Dixon R.A."/>
            <person name="James E.K."/>
        </authorList>
    </citation>
    <scope>NUCLEOTIDE SEQUENCE</scope>
    <source>
        <strain evidence="2">NSC3</strain>
    </source>
</reference>
<feature type="transmembrane region" description="Helical" evidence="1">
    <location>
        <begin position="79"/>
        <end position="98"/>
    </location>
</feature>
<comment type="caution">
    <text evidence="2">The sequence shown here is derived from an EMBL/GenBank/DDBJ whole genome shotgun (WGS) entry which is preliminary data.</text>
</comment>
<keyword evidence="1" id="KW-0472">Membrane</keyword>
<feature type="transmembrane region" description="Helical" evidence="1">
    <location>
        <begin position="17"/>
        <end position="35"/>
    </location>
</feature>
<dbReference type="Proteomes" id="UP000599523">
    <property type="component" value="Unassembled WGS sequence"/>
</dbReference>
<organism evidence="2 3">
    <name type="scientific">Azoarcus taiwanensis</name>
    <dbReference type="NCBI Taxonomy" id="666964"/>
    <lineage>
        <taxon>Bacteria</taxon>
        <taxon>Pseudomonadati</taxon>
        <taxon>Pseudomonadota</taxon>
        <taxon>Betaproteobacteria</taxon>
        <taxon>Rhodocyclales</taxon>
        <taxon>Zoogloeaceae</taxon>
        <taxon>Azoarcus</taxon>
    </lineage>
</organism>
<dbReference type="AlphaFoldDB" id="A0A972FGM3"/>
<keyword evidence="1" id="KW-0812">Transmembrane</keyword>
<dbReference type="RefSeq" id="WP_211163729.1">
    <property type="nucleotide sequence ID" value="NZ_CAWPHM010000154.1"/>
</dbReference>
<evidence type="ECO:0000313" key="2">
    <source>
        <dbReference type="EMBL" id="NMG05208.1"/>
    </source>
</evidence>
<feature type="transmembrane region" description="Helical" evidence="1">
    <location>
        <begin position="41"/>
        <end position="67"/>
    </location>
</feature>
<keyword evidence="1" id="KW-1133">Transmembrane helix</keyword>
<evidence type="ECO:0000313" key="3">
    <source>
        <dbReference type="Proteomes" id="UP000599523"/>
    </source>
</evidence>
<proteinExistence type="predicted"/>